<feature type="domain" description="DAGKc" evidence="4">
    <location>
        <begin position="25"/>
        <end position="189"/>
    </location>
</feature>
<dbReference type="InterPro" id="IPR017438">
    <property type="entry name" value="ATP-NAD_kinase_N"/>
</dbReference>
<dbReference type="GO" id="GO:0005811">
    <property type="term" value="C:lipid droplet"/>
    <property type="evidence" value="ECO:0007669"/>
    <property type="project" value="TreeGrafter"/>
</dbReference>
<dbReference type="Gene3D" id="3.40.50.720">
    <property type="entry name" value="NAD(P)-binding Rossmann-like Domain"/>
    <property type="match status" value="1"/>
</dbReference>
<evidence type="ECO:0000259" key="4">
    <source>
        <dbReference type="PROSITE" id="PS50146"/>
    </source>
</evidence>
<dbReference type="GO" id="GO:0016301">
    <property type="term" value="F:kinase activity"/>
    <property type="evidence" value="ECO:0007669"/>
    <property type="project" value="InterPro"/>
</dbReference>
<evidence type="ECO:0000256" key="1">
    <source>
        <dbReference type="ARBA" id="ARBA00006484"/>
    </source>
</evidence>
<dbReference type="GO" id="GO:0000140">
    <property type="term" value="F:acylglycerone-phosphate reductase (NADP+) activity"/>
    <property type="evidence" value="ECO:0007669"/>
    <property type="project" value="TreeGrafter"/>
</dbReference>
<dbReference type="InterPro" id="IPR016064">
    <property type="entry name" value="NAD/diacylglycerol_kinase_sf"/>
</dbReference>
<dbReference type="SUPFAM" id="SSF111331">
    <property type="entry name" value="NAD kinase/diacylglycerol kinase-like"/>
    <property type="match status" value="1"/>
</dbReference>
<dbReference type="AlphaFoldDB" id="A0AAD5XKX1"/>
<evidence type="ECO:0000313" key="5">
    <source>
        <dbReference type="EMBL" id="KAJ3175856.1"/>
    </source>
</evidence>
<reference evidence="5" key="1">
    <citation type="submission" date="2020-05" db="EMBL/GenBank/DDBJ databases">
        <title>Phylogenomic resolution of chytrid fungi.</title>
        <authorList>
            <person name="Stajich J.E."/>
            <person name="Amses K."/>
            <person name="Simmons R."/>
            <person name="Seto K."/>
            <person name="Myers J."/>
            <person name="Bonds A."/>
            <person name="Quandt C.A."/>
            <person name="Barry K."/>
            <person name="Liu P."/>
            <person name="Grigoriev I."/>
            <person name="Longcore J.E."/>
            <person name="James T.Y."/>
        </authorList>
    </citation>
    <scope>NUCLEOTIDE SEQUENCE</scope>
    <source>
        <strain evidence="5">JEL0379</strain>
    </source>
</reference>
<dbReference type="Proteomes" id="UP001212152">
    <property type="component" value="Unassembled WGS sequence"/>
</dbReference>
<comment type="caution">
    <text evidence="5">The sequence shown here is derived from an EMBL/GenBank/DDBJ whole genome shotgun (WGS) entry which is preliminary data.</text>
</comment>
<dbReference type="EMBL" id="JADGJQ010000047">
    <property type="protein sequence ID" value="KAJ3175856.1"/>
    <property type="molecule type" value="Genomic_DNA"/>
</dbReference>
<dbReference type="GO" id="GO:0006654">
    <property type="term" value="P:phosphatidic acid biosynthetic process"/>
    <property type="evidence" value="ECO:0007669"/>
    <property type="project" value="TreeGrafter"/>
</dbReference>
<keyword evidence="3" id="KW-0560">Oxidoreductase</keyword>
<dbReference type="PROSITE" id="PS50146">
    <property type="entry name" value="DAGK"/>
    <property type="match status" value="1"/>
</dbReference>
<dbReference type="InterPro" id="IPR020904">
    <property type="entry name" value="Sc_DH/Rdtase_CS"/>
</dbReference>
<dbReference type="PRINTS" id="PR00081">
    <property type="entry name" value="GDHRDH"/>
</dbReference>
<dbReference type="GO" id="GO:0019433">
    <property type="term" value="P:triglyceride catabolic process"/>
    <property type="evidence" value="ECO:0007669"/>
    <property type="project" value="TreeGrafter"/>
</dbReference>
<dbReference type="PROSITE" id="PS00061">
    <property type="entry name" value="ADH_SHORT"/>
    <property type="match status" value="1"/>
</dbReference>
<accession>A0AAD5XKX1</accession>
<dbReference type="SMART" id="SM00046">
    <property type="entry name" value="DAGKc"/>
    <property type="match status" value="1"/>
</dbReference>
<dbReference type="InterPro" id="IPR036291">
    <property type="entry name" value="NAD(P)-bd_dom_sf"/>
</dbReference>
<dbReference type="Pfam" id="PF00106">
    <property type="entry name" value="adh_short"/>
    <property type="match status" value="1"/>
</dbReference>
<dbReference type="PRINTS" id="PR00080">
    <property type="entry name" value="SDRFAMILY"/>
</dbReference>
<dbReference type="GO" id="GO:0005783">
    <property type="term" value="C:endoplasmic reticulum"/>
    <property type="evidence" value="ECO:0007669"/>
    <property type="project" value="TreeGrafter"/>
</dbReference>
<evidence type="ECO:0000313" key="6">
    <source>
        <dbReference type="Proteomes" id="UP001212152"/>
    </source>
</evidence>
<protein>
    <recommendedName>
        <fullName evidence="4">DAGKc domain-containing protein</fullName>
    </recommendedName>
</protein>
<dbReference type="Pfam" id="PF00781">
    <property type="entry name" value="DAGK_cat"/>
    <property type="match status" value="1"/>
</dbReference>
<keyword evidence="2" id="KW-0521">NADP</keyword>
<dbReference type="PANTHER" id="PTHR44169:SF6">
    <property type="entry name" value="NADPH-DEPENDENT 1-ACYLDIHYDROXYACETONE PHOSPHATE REDUCTASE"/>
    <property type="match status" value="1"/>
</dbReference>
<evidence type="ECO:0000256" key="3">
    <source>
        <dbReference type="ARBA" id="ARBA00023002"/>
    </source>
</evidence>
<dbReference type="GO" id="GO:0004806">
    <property type="term" value="F:triacylglycerol lipase activity"/>
    <property type="evidence" value="ECO:0007669"/>
    <property type="project" value="TreeGrafter"/>
</dbReference>
<dbReference type="InterPro" id="IPR001206">
    <property type="entry name" value="Diacylglycerol_kinase_cat_dom"/>
</dbReference>
<proteinExistence type="inferred from homology"/>
<dbReference type="InterPro" id="IPR002347">
    <property type="entry name" value="SDR_fam"/>
</dbReference>
<organism evidence="5 6">
    <name type="scientific">Geranomyces variabilis</name>
    <dbReference type="NCBI Taxonomy" id="109894"/>
    <lineage>
        <taxon>Eukaryota</taxon>
        <taxon>Fungi</taxon>
        <taxon>Fungi incertae sedis</taxon>
        <taxon>Chytridiomycota</taxon>
        <taxon>Chytridiomycota incertae sedis</taxon>
        <taxon>Chytridiomycetes</taxon>
        <taxon>Spizellomycetales</taxon>
        <taxon>Powellomycetaceae</taxon>
        <taxon>Geranomyces</taxon>
    </lineage>
</organism>
<gene>
    <name evidence="5" type="ORF">HDU87_005684</name>
</gene>
<dbReference type="SUPFAM" id="SSF51735">
    <property type="entry name" value="NAD(P)-binding Rossmann-fold domains"/>
    <property type="match status" value="1"/>
</dbReference>
<dbReference type="Gene3D" id="3.40.50.10330">
    <property type="entry name" value="Probable inorganic polyphosphate/atp-NAD kinase, domain 1"/>
    <property type="match status" value="1"/>
</dbReference>
<name>A0AAD5XKX1_9FUNG</name>
<keyword evidence="6" id="KW-1185">Reference proteome</keyword>
<comment type="similarity">
    <text evidence="1">Belongs to the short-chain dehydrogenases/reductases (SDR) family.</text>
</comment>
<sequence>MATTSSPVQQPVDAAPAILAAPAYEPPRPVLAFYNAHSGSQRATALADLPSPSTFHYPTATSPPHTVYFYDIRKDETLAGGIQHVRTLVQSRSADSAGIKCFVVCCGGDGTVPAVLSALDKSGISKDGGGAGVVWTALPFGTANILPRFLGWGAGTSRNVVDELPALLHTITHGAPRVAVDSMRVTAVGRRSENDHDDEGEEEEEVTQFSLIQTAIGLEARLGRFVEDHRASKRLYTMSLSALNVVRQLLIPHPEINRVITNIHSPSTPDWSAAKHRSHRCIQINIQNIPVGGGKDHSLWNTAADAGEDPFDVQKVDDGKCEAFAYPNKGRFLWNNMWAAIGHGSKVEKIGQLALPVRIEFDSESPVLTETCMFVDGELIDLRRPRELRIESAGNITFAIHPDGLTRVQEYLSNPMQSSSAGKTAEKNDSAFRVFATARRLEAMTDLGKLGIETLALDVTSAESVAAILADVTERSAYGLDILINNAGQPFMSAALDIDLDRARQMFETNFWGVVRMNSAFQHLLVKAKGTIANVSSIGSFMPFVMNAAYTASKSALNAYTNTLRYELAPFGVKVVTLVTGGVRTNIMSKQVEKLQFPPNSLYAGVGDAIRDRIGGEFDKGMDVHEYADTVVRRLTGRGAWFQGWSRNALPAQMWVGGMAWTAWLGSFLPVEAYTPIQDSIFGLRKLLRVAERGQ</sequence>
<dbReference type="PANTHER" id="PTHR44169">
    <property type="entry name" value="NADPH-DEPENDENT 1-ACYLDIHYDROXYACETONE PHOSPHATE REDUCTASE"/>
    <property type="match status" value="1"/>
</dbReference>
<evidence type="ECO:0000256" key="2">
    <source>
        <dbReference type="ARBA" id="ARBA00022857"/>
    </source>
</evidence>